<gene>
    <name evidence="1" type="ORF">RCL2_000920500</name>
</gene>
<reference evidence="1" key="1">
    <citation type="submission" date="2019-10" db="EMBL/GenBank/DDBJ databases">
        <title>Conservation and host-specific expression of non-tandemly repeated heterogenous ribosome RNA gene in arbuscular mycorrhizal fungi.</title>
        <authorList>
            <person name="Maeda T."/>
            <person name="Kobayashi Y."/>
            <person name="Nakagawa T."/>
            <person name="Ezawa T."/>
            <person name="Yamaguchi K."/>
            <person name="Bino T."/>
            <person name="Nishimoto Y."/>
            <person name="Shigenobu S."/>
            <person name="Kawaguchi M."/>
        </authorList>
    </citation>
    <scope>NUCLEOTIDE SEQUENCE</scope>
    <source>
        <strain evidence="1">HR1</strain>
    </source>
</reference>
<dbReference type="AlphaFoldDB" id="A0A8H3LAB2"/>
<accession>A0A8H3LAB2</accession>
<evidence type="ECO:0000313" key="2">
    <source>
        <dbReference type="Proteomes" id="UP000615446"/>
    </source>
</evidence>
<dbReference type="Proteomes" id="UP000615446">
    <property type="component" value="Unassembled WGS sequence"/>
</dbReference>
<dbReference type="EMBL" id="BLAL01000059">
    <property type="protein sequence ID" value="GES81974.1"/>
    <property type="molecule type" value="Genomic_DNA"/>
</dbReference>
<name>A0A8H3LAB2_9GLOM</name>
<protein>
    <submittedName>
        <fullName evidence="1">Uncharacterized protein</fullName>
    </submittedName>
</protein>
<sequence>MDGLSFSIKNIEFPLLDIWMKSYNATSIIRINNRNSYFPLVDLTQLIVGDESSLMTWKQYRTLAGLSRKEPKAKWFTQLERSVLVSLESRYLLPEYCSIQSTFYITKFLTSPSQDGRQKE</sequence>
<proteinExistence type="predicted"/>
<organism evidence="1 2">
    <name type="scientific">Rhizophagus clarus</name>
    <dbReference type="NCBI Taxonomy" id="94130"/>
    <lineage>
        <taxon>Eukaryota</taxon>
        <taxon>Fungi</taxon>
        <taxon>Fungi incertae sedis</taxon>
        <taxon>Mucoromycota</taxon>
        <taxon>Glomeromycotina</taxon>
        <taxon>Glomeromycetes</taxon>
        <taxon>Glomerales</taxon>
        <taxon>Glomeraceae</taxon>
        <taxon>Rhizophagus</taxon>
    </lineage>
</organism>
<evidence type="ECO:0000313" key="1">
    <source>
        <dbReference type="EMBL" id="GES81974.1"/>
    </source>
</evidence>
<comment type="caution">
    <text evidence="1">The sequence shown here is derived from an EMBL/GenBank/DDBJ whole genome shotgun (WGS) entry which is preliminary data.</text>
</comment>